<dbReference type="GeneTree" id="ENSGT01120000274286"/>
<evidence type="ECO:0000313" key="2">
    <source>
        <dbReference type="Ensembl" id="ENSPSIP00000000759.1"/>
    </source>
</evidence>
<dbReference type="Ensembl" id="ENSPSIT00000000759.1">
    <property type="protein sequence ID" value="ENSPSIP00000000759.1"/>
    <property type="gene ID" value="ENSPSIG00000000759.1"/>
</dbReference>
<dbReference type="PANTHER" id="PTHR24176:SF14">
    <property type="entry name" value="ANKYRIN REPEAT DOMAIN-CONTAINING PROTEIN 31"/>
    <property type="match status" value="1"/>
</dbReference>
<dbReference type="HOGENOM" id="CLU_927372_0_0_1"/>
<dbReference type="PANTHER" id="PTHR24176">
    <property type="entry name" value="ANKYRIN REPEAT DOMAIN-CONTAINING PROTEIN 31-RELATED"/>
    <property type="match status" value="1"/>
</dbReference>
<reference evidence="2" key="3">
    <citation type="submission" date="2025-08" db="UniProtKB">
        <authorList>
            <consortium name="Ensembl"/>
        </authorList>
    </citation>
    <scope>IDENTIFICATION</scope>
</reference>
<name>K7EY99_PELSI</name>
<dbReference type="eggNOG" id="ENOG502QS0Y">
    <property type="taxonomic scope" value="Eukaryota"/>
</dbReference>
<protein>
    <submittedName>
        <fullName evidence="2">Uncharacterized protein</fullName>
    </submittedName>
</protein>
<proteinExistence type="predicted"/>
<reference evidence="2" key="4">
    <citation type="submission" date="2025-09" db="UniProtKB">
        <authorList>
            <consortium name="Ensembl"/>
        </authorList>
    </citation>
    <scope>IDENTIFICATION</scope>
</reference>
<dbReference type="Proteomes" id="UP000007267">
    <property type="component" value="Unassembled WGS sequence"/>
</dbReference>
<evidence type="ECO:0000256" key="1">
    <source>
        <dbReference type="SAM" id="MobiDB-lite"/>
    </source>
</evidence>
<organism evidence="2 3">
    <name type="scientific">Pelodiscus sinensis</name>
    <name type="common">Chinese softshell turtle</name>
    <name type="synonym">Trionyx sinensis</name>
    <dbReference type="NCBI Taxonomy" id="13735"/>
    <lineage>
        <taxon>Eukaryota</taxon>
        <taxon>Metazoa</taxon>
        <taxon>Chordata</taxon>
        <taxon>Craniata</taxon>
        <taxon>Vertebrata</taxon>
        <taxon>Euteleostomi</taxon>
        <taxon>Archelosauria</taxon>
        <taxon>Testudinata</taxon>
        <taxon>Testudines</taxon>
        <taxon>Cryptodira</taxon>
        <taxon>Trionychia</taxon>
        <taxon>Trionychidae</taxon>
        <taxon>Pelodiscus</taxon>
    </lineage>
</organism>
<reference evidence="3" key="2">
    <citation type="journal article" date="2013" name="Nat. Genet.">
        <title>The draft genomes of soft-shell turtle and green sea turtle yield insights into the development and evolution of the turtle-specific body plan.</title>
        <authorList>
            <person name="Wang Z."/>
            <person name="Pascual-Anaya J."/>
            <person name="Zadissa A."/>
            <person name="Li W."/>
            <person name="Niimura Y."/>
            <person name="Huang Z."/>
            <person name="Li C."/>
            <person name="White S."/>
            <person name="Xiong Z."/>
            <person name="Fang D."/>
            <person name="Wang B."/>
            <person name="Ming Y."/>
            <person name="Chen Y."/>
            <person name="Zheng Y."/>
            <person name="Kuraku S."/>
            <person name="Pignatelli M."/>
            <person name="Herrero J."/>
            <person name="Beal K."/>
            <person name="Nozawa M."/>
            <person name="Li Q."/>
            <person name="Wang J."/>
            <person name="Zhang H."/>
            <person name="Yu L."/>
            <person name="Shigenobu S."/>
            <person name="Wang J."/>
            <person name="Liu J."/>
            <person name="Flicek P."/>
            <person name="Searle S."/>
            <person name="Wang J."/>
            <person name="Kuratani S."/>
            <person name="Yin Y."/>
            <person name="Aken B."/>
            <person name="Zhang G."/>
            <person name="Irie N."/>
        </authorList>
    </citation>
    <scope>NUCLEOTIDE SEQUENCE [LARGE SCALE GENOMIC DNA]</scope>
    <source>
        <strain evidence="3">Daiwa-1</strain>
    </source>
</reference>
<feature type="region of interest" description="Disordered" evidence="1">
    <location>
        <begin position="46"/>
        <end position="86"/>
    </location>
</feature>
<dbReference type="AlphaFoldDB" id="K7EY99"/>
<dbReference type="InterPro" id="IPR042334">
    <property type="entry name" value="ANKRD31"/>
</dbReference>
<accession>K7EY99</accession>
<keyword evidence="3" id="KW-1185">Reference proteome</keyword>
<feature type="compositionally biased region" description="Polar residues" evidence="1">
    <location>
        <begin position="56"/>
        <end position="66"/>
    </location>
</feature>
<evidence type="ECO:0000313" key="3">
    <source>
        <dbReference type="Proteomes" id="UP000007267"/>
    </source>
</evidence>
<dbReference type="OMA" id="TTEMIMS"/>
<dbReference type="EMBL" id="AGCU01094480">
    <property type="status" value="NOT_ANNOTATED_CDS"/>
    <property type="molecule type" value="Genomic_DNA"/>
</dbReference>
<dbReference type="STRING" id="13735.ENSPSIP00000000759"/>
<sequence>MKSLWAKKQISNSGISYERDDRDDLTVDKRVHHDVVTVNMEPYAKLTNGNPVEGTFSDQEYSQHPNSCLDETGANEETSTSKEVSSHALTYENRVREYIFDNMSGPIDTTEMIMSSSEPIICTTQTKCSQQEQNNYIAIPVQVSKSPNPTPVTSSLNISEAESFVITNNTHQSTADCQQVPTGKTLQRYGHRNEASQKQAIVVSESAEIAPFTLQQNIFQNNRISHNATGLVSCIPYPVNISQNSSSQYSNNQDSEQLQLNCRGNRRRKNRLKDLLQLGKIKPGENVLEFKLQVTDLLPN</sequence>
<reference evidence="3" key="1">
    <citation type="submission" date="2011-10" db="EMBL/GenBank/DDBJ databases">
        <authorList>
            <consortium name="Soft-shell Turtle Genome Consortium"/>
        </authorList>
    </citation>
    <scope>NUCLEOTIDE SEQUENCE [LARGE SCALE GENOMIC DNA]</scope>
    <source>
        <strain evidence="3">Daiwa-1</strain>
    </source>
</reference>